<gene>
    <name evidence="1" type="ORF">POCTA_138.1.T0470134</name>
</gene>
<evidence type="ECO:0000313" key="1">
    <source>
        <dbReference type="EMBL" id="CAD8165807.1"/>
    </source>
</evidence>
<dbReference type="Proteomes" id="UP000683925">
    <property type="component" value="Unassembled WGS sequence"/>
</dbReference>
<evidence type="ECO:0000313" key="2">
    <source>
        <dbReference type="Proteomes" id="UP000683925"/>
    </source>
</evidence>
<dbReference type="AlphaFoldDB" id="A0A8S1UNS7"/>
<dbReference type="OMA" id="YVAFHLQ"/>
<keyword evidence="2" id="KW-1185">Reference proteome</keyword>
<reference evidence="1" key="1">
    <citation type="submission" date="2021-01" db="EMBL/GenBank/DDBJ databases">
        <authorList>
            <consortium name="Genoscope - CEA"/>
            <person name="William W."/>
        </authorList>
    </citation>
    <scope>NUCLEOTIDE SEQUENCE</scope>
</reference>
<sequence>MLSLKEYQRRTPNQLSEDQYKMDTLKYLLSSQPSVNRQKNLNCTIQNLPLKSPYQNYVKSQSSNKHSKLTPEKLLQPIQKSYIIQGNLSNRNLRMKKINKLHKSQSQIEHVYFPQIINKIRRKSGQEPLSDKQVRLASLYPNTYVAFHLQQKESKRNEMRKKTIFKRMSSILIKHSNNLKSQTLIGTLQQNIIDEIPSKLVEKPQNNSQKHVQKSIKCLRESQELFCNMEYSEKLLSQDELQKNSQSLTTSPKINKNQKSLKRFLDSQKVVLDICKKHRKTFSSIQNYVNERSKSNQAKSKGLIQSQIHFQYQNLQSLTETDTSSPIKLKTTKSWRKHNHIKSLSNLQEIREISTYRLNNYIIQQSAQKFKNVYISSSSKSKQIQDKMST</sequence>
<accession>A0A8S1UNS7</accession>
<dbReference type="OrthoDB" id="10367686at2759"/>
<comment type="caution">
    <text evidence="1">The sequence shown here is derived from an EMBL/GenBank/DDBJ whole genome shotgun (WGS) entry which is preliminary data.</text>
</comment>
<proteinExistence type="predicted"/>
<organism evidence="1 2">
    <name type="scientific">Paramecium octaurelia</name>
    <dbReference type="NCBI Taxonomy" id="43137"/>
    <lineage>
        <taxon>Eukaryota</taxon>
        <taxon>Sar</taxon>
        <taxon>Alveolata</taxon>
        <taxon>Ciliophora</taxon>
        <taxon>Intramacronucleata</taxon>
        <taxon>Oligohymenophorea</taxon>
        <taxon>Peniculida</taxon>
        <taxon>Parameciidae</taxon>
        <taxon>Paramecium</taxon>
    </lineage>
</organism>
<name>A0A8S1UNS7_PAROT</name>
<protein>
    <submittedName>
        <fullName evidence="1">Uncharacterized protein</fullName>
    </submittedName>
</protein>
<dbReference type="EMBL" id="CAJJDP010000047">
    <property type="protein sequence ID" value="CAD8165807.1"/>
    <property type="molecule type" value="Genomic_DNA"/>
</dbReference>